<dbReference type="OrthoDB" id="68569at2157"/>
<sequence length="108" mass="12233">MRITNLNIWHGGSQKRNPLIIDYLLSTKSDLMVLTEFINKDGGKEIIHALESEGYQTQVSNTDGGYGSLIASNMNFIKVNSEDRWLEVYLSELDLHVLGVYIPHQPVK</sequence>
<dbReference type="RefSeq" id="WP_211533336.1">
    <property type="nucleotide sequence ID" value="NZ_CP058560.1"/>
</dbReference>
<organism evidence="1 2">
    <name type="scientific">Methanobacterium alkalithermotolerans</name>
    <dbReference type="NCBI Taxonomy" id="2731220"/>
    <lineage>
        <taxon>Archaea</taxon>
        <taxon>Methanobacteriati</taxon>
        <taxon>Methanobacteriota</taxon>
        <taxon>Methanomada group</taxon>
        <taxon>Methanobacteria</taxon>
        <taxon>Methanobacteriales</taxon>
        <taxon>Methanobacteriaceae</taxon>
        <taxon>Methanobacterium</taxon>
    </lineage>
</organism>
<dbReference type="Gene3D" id="3.60.10.10">
    <property type="entry name" value="Endonuclease/exonuclease/phosphatase"/>
    <property type="match status" value="1"/>
</dbReference>
<dbReference type="Proteomes" id="UP000681041">
    <property type="component" value="Chromosome"/>
</dbReference>
<dbReference type="KEGG" id="meme:HYG87_00735"/>
<proteinExistence type="predicted"/>
<accession>A0A8T8KAE5</accession>
<dbReference type="AlphaFoldDB" id="A0A8T8KAE5"/>
<gene>
    <name evidence="1" type="ORF">HYG87_00735</name>
</gene>
<dbReference type="GeneID" id="64819245"/>
<evidence type="ECO:0000313" key="1">
    <source>
        <dbReference type="EMBL" id="QUH22391.1"/>
    </source>
</evidence>
<dbReference type="SUPFAM" id="SSF56219">
    <property type="entry name" value="DNase I-like"/>
    <property type="match status" value="1"/>
</dbReference>
<reference evidence="1" key="1">
    <citation type="submission" date="2020-07" db="EMBL/GenBank/DDBJ databases">
        <title>Methanobacterium. sp. MethCan genome.</title>
        <authorList>
            <person name="Postec A."/>
            <person name="Quemeneur M."/>
        </authorList>
    </citation>
    <scope>NUCLEOTIDE SEQUENCE</scope>
    <source>
        <strain evidence="1">MethCAN</strain>
    </source>
</reference>
<name>A0A8T8KAE5_9EURY</name>
<dbReference type="EMBL" id="CP058560">
    <property type="protein sequence ID" value="QUH22391.1"/>
    <property type="molecule type" value="Genomic_DNA"/>
</dbReference>
<evidence type="ECO:0000313" key="2">
    <source>
        <dbReference type="Proteomes" id="UP000681041"/>
    </source>
</evidence>
<protein>
    <recommendedName>
        <fullName evidence="3">Endonuclease/exonuclease/phosphatase domain-containing protein</fullName>
    </recommendedName>
</protein>
<dbReference type="InterPro" id="IPR036691">
    <property type="entry name" value="Endo/exonu/phosph_ase_sf"/>
</dbReference>
<evidence type="ECO:0008006" key="3">
    <source>
        <dbReference type="Google" id="ProtNLM"/>
    </source>
</evidence>
<keyword evidence="2" id="KW-1185">Reference proteome</keyword>